<keyword evidence="4" id="KW-0804">Transcription</keyword>
<dbReference type="Proteomes" id="UP000607653">
    <property type="component" value="Unassembled WGS sequence"/>
</dbReference>
<dbReference type="PROSITE" id="PS50811">
    <property type="entry name" value="WRKY"/>
    <property type="match status" value="1"/>
</dbReference>
<accession>A0A822YKJ8</accession>
<evidence type="ECO:0000256" key="2">
    <source>
        <dbReference type="ARBA" id="ARBA00023015"/>
    </source>
</evidence>
<keyword evidence="9" id="KW-1185">Reference proteome</keyword>
<dbReference type="PANTHER" id="PTHR32096:SF18">
    <property type="entry name" value="DISEASE RESISTANCE PROTEIN RRS1B-RELATED"/>
    <property type="match status" value="1"/>
</dbReference>
<sequence length="235" mass="26749">MREDSGVRMNMLQEGEEEAKEIHKRSTMNSPCEKTDSKTSKENKTENQASKRRGYYRCSTCKGCSARKQVERCRTDASMLIITYTSTHNHPGPDVHTNPNQGQPILSTQPTVEEKLLPSTPQQQQLEEPIIASDEDTSKDHLQHLQSSHNCSQLDIITNQEENPSTVDEQEKTHNPLSFLFHEKPLSFSPLMTFSTPKSEENDFFDELEELPISSSFTSIMRSSSFDERILILPS</sequence>
<evidence type="ECO:0000256" key="6">
    <source>
        <dbReference type="SAM" id="MobiDB-lite"/>
    </source>
</evidence>
<dbReference type="GO" id="GO:0005634">
    <property type="term" value="C:nucleus"/>
    <property type="evidence" value="ECO:0007669"/>
    <property type="project" value="UniProtKB-SubCell"/>
</dbReference>
<proteinExistence type="predicted"/>
<dbReference type="Pfam" id="PF03106">
    <property type="entry name" value="WRKY"/>
    <property type="match status" value="1"/>
</dbReference>
<feature type="domain" description="WRKY" evidence="7">
    <location>
        <begin position="53"/>
        <end position="93"/>
    </location>
</feature>
<dbReference type="AlphaFoldDB" id="A0A822YKJ8"/>
<comment type="caution">
    <text evidence="8">The sequence shown here is derived from an EMBL/GenBank/DDBJ whole genome shotgun (WGS) entry which is preliminary data.</text>
</comment>
<protein>
    <recommendedName>
        <fullName evidence="7">WRKY domain-containing protein</fullName>
    </recommendedName>
</protein>
<organism evidence="8 9">
    <name type="scientific">Nelumbo nucifera</name>
    <name type="common">Sacred lotus</name>
    <dbReference type="NCBI Taxonomy" id="4432"/>
    <lineage>
        <taxon>Eukaryota</taxon>
        <taxon>Viridiplantae</taxon>
        <taxon>Streptophyta</taxon>
        <taxon>Embryophyta</taxon>
        <taxon>Tracheophyta</taxon>
        <taxon>Spermatophyta</taxon>
        <taxon>Magnoliopsida</taxon>
        <taxon>Proteales</taxon>
        <taxon>Nelumbonaceae</taxon>
        <taxon>Nelumbo</taxon>
    </lineage>
</organism>
<feature type="region of interest" description="Disordered" evidence="6">
    <location>
        <begin position="1"/>
        <end position="52"/>
    </location>
</feature>
<dbReference type="InterPro" id="IPR036576">
    <property type="entry name" value="WRKY_dom_sf"/>
</dbReference>
<evidence type="ECO:0000313" key="8">
    <source>
        <dbReference type="EMBL" id="DAD33120.1"/>
    </source>
</evidence>
<evidence type="ECO:0000256" key="1">
    <source>
        <dbReference type="ARBA" id="ARBA00004123"/>
    </source>
</evidence>
<dbReference type="InterPro" id="IPR044810">
    <property type="entry name" value="WRKY_plant"/>
</dbReference>
<dbReference type="SMART" id="SM00774">
    <property type="entry name" value="WRKY"/>
    <property type="match status" value="1"/>
</dbReference>
<evidence type="ECO:0000256" key="5">
    <source>
        <dbReference type="ARBA" id="ARBA00023242"/>
    </source>
</evidence>
<evidence type="ECO:0000256" key="4">
    <source>
        <dbReference type="ARBA" id="ARBA00023163"/>
    </source>
</evidence>
<dbReference type="SUPFAM" id="SSF118290">
    <property type="entry name" value="WRKY DNA-binding domain"/>
    <property type="match status" value="1"/>
</dbReference>
<dbReference type="InterPro" id="IPR003657">
    <property type="entry name" value="WRKY_dom"/>
</dbReference>
<gene>
    <name evidence="8" type="ORF">HUJ06_011971</name>
</gene>
<reference evidence="8 9" key="1">
    <citation type="journal article" date="2020" name="Mol. Biol. Evol.">
        <title>Distinct Expression and Methylation Patterns for Genes with Different Fates following a Single Whole-Genome Duplication in Flowering Plants.</title>
        <authorList>
            <person name="Shi T."/>
            <person name="Rahmani R.S."/>
            <person name="Gugger P.F."/>
            <person name="Wang M."/>
            <person name="Li H."/>
            <person name="Zhang Y."/>
            <person name="Li Z."/>
            <person name="Wang Q."/>
            <person name="Van de Peer Y."/>
            <person name="Marchal K."/>
            <person name="Chen J."/>
        </authorList>
    </citation>
    <scope>NUCLEOTIDE SEQUENCE [LARGE SCALE GENOMIC DNA]</scope>
    <source>
        <tissue evidence="8">Leaf</tissue>
    </source>
</reference>
<keyword evidence="5" id="KW-0539">Nucleus</keyword>
<feature type="compositionally biased region" description="Basic and acidic residues" evidence="6">
    <location>
        <begin position="33"/>
        <end position="45"/>
    </location>
</feature>
<dbReference type="GO" id="GO:0043565">
    <property type="term" value="F:sequence-specific DNA binding"/>
    <property type="evidence" value="ECO:0007669"/>
    <property type="project" value="InterPro"/>
</dbReference>
<keyword evidence="3" id="KW-0238">DNA-binding</keyword>
<dbReference type="PANTHER" id="PTHR32096">
    <property type="entry name" value="WRKY TRANSCRIPTION FACTOR 30-RELATED-RELATED"/>
    <property type="match status" value="1"/>
</dbReference>
<dbReference type="EMBL" id="DUZY01000003">
    <property type="protein sequence ID" value="DAD33120.1"/>
    <property type="molecule type" value="Genomic_DNA"/>
</dbReference>
<dbReference type="Gene3D" id="2.20.25.80">
    <property type="entry name" value="WRKY domain"/>
    <property type="match status" value="1"/>
</dbReference>
<evidence type="ECO:0000256" key="3">
    <source>
        <dbReference type="ARBA" id="ARBA00023125"/>
    </source>
</evidence>
<evidence type="ECO:0000313" key="9">
    <source>
        <dbReference type="Proteomes" id="UP000607653"/>
    </source>
</evidence>
<name>A0A822YKJ8_NELNU</name>
<comment type="subcellular location">
    <subcellularLocation>
        <location evidence="1">Nucleus</location>
    </subcellularLocation>
</comment>
<evidence type="ECO:0000259" key="7">
    <source>
        <dbReference type="PROSITE" id="PS50811"/>
    </source>
</evidence>
<dbReference type="GO" id="GO:0003700">
    <property type="term" value="F:DNA-binding transcription factor activity"/>
    <property type="evidence" value="ECO:0007669"/>
    <property type="project" value="InterPro"/>
</dbReference>
<keyword evidence="2" id="KW-0805">Transcription regulation</keyword>